<evidence type="ECO:0000256" key="7">
    <source>
        <dbReference type="ARBA" id="ARBA00022840"/>
    </source>
</evidence>
<keyword evidence="6 12" id="KW-0228">DNA excision</keyword>
<dbReference type="Proteomes" id="UP000473699">
    <property type="component" value="Unassembled WGS sequence"/>
</dbReference>
<feature type="binding site" evidence="12">
    <location>
        <begin position="40"/>
        <end position="47"/>
    </location>
    <ligand>
        <name>ATP</name>
        <dbReference type="ChEBI" id="CHEBI:30616"/>
    </ligand>
</feature>
<comment type="subcellular location">
    <subcellularLocation>
        <location evidence="1 12 13">Cytoplasm</location>
    </subcellularLocation>
</comment>
<dbReference type="Pfam" id="PF04851">
    <property type="entry name" value="ResIII"/>
    <property type="match status" value="1"/>
</dbReference>
<evidence type="ECO:0000256" key="4">
    <source>
        <dbReference type="ARBA" id="ARBA00022741"/>
    </source>
</evidence>
<comment type="similarity">
    <text evidence="2 12 13">Belongs to the UvrB family.</text>
</comment>
<dbReference type="PANTHER" id="PTHR24029:SF0">
    <property type="entry name" value="UVRABC SYSTEM PROTEIN B"/>
    <property type="match status" value="1"/>
</dbReference>
<evidence type="ECO:0000259" key="16">
    <source>
        <dbReference type="PROSITE" id="PS51192"/>
    </source>
</evidence>
<dbReference type="RefSeq" id="WP_154529253.1">
    <property type="nucleotide sequence ID" value="NZ_VUNH01000009.1"/>
</dbReference>
<protein>
    <recommendedName>
        <fullName evidence="11 12">UvrABC system protein B</fullName>
        <shortName evidence="12">Protein UvrB</shortName>
    </recommendedName>
    <alternativeName>
        <fullName evidence="12">Excinuclease ABC subunit B</fullName>
    </alternativeName>
</protein>
<gene>
    <name evidence="12 18" type="primary">uvrB</name>
    <name evidence="18" type="ORF">FYJ74_09025</name>
</gene>
<feature type="domain" description="Helicase ATP-binding" evidence="16">
    <location>
        <begin position="27"/>
        <end position="163"/>
    </location>
</feature>
<dbReference type="Gene3D" id="3.40.50.300">
    <property type="entry name" value="P-loop containing nucleotide triphosphate hydrolases"/>
    <property type="match status" value="3"/>
</dbReference>
<comment type="domain">
    <text evidence="12">The beta-hairpin motif is involved in DNA binding.</text>
</comment>
<comment type="caution">
    <text evidence="18">The sequence shown here is derived from an EMBL/GenBank/DDBJ whole genome shotgun (WGS) entry which is preliminary data.</text>
</comment>
<dbReference type="Pfam" id="PF00271">
    <property type="entry name" value="Helicase_C"/>
    <property type="match status" value="1"/>
</dbReference>
<dbReference type="GO" id="GO:0009432">
    <property type="term" value="P:SOS response"/>
    <property type="evidence" value="ECO:0007669"/>
    <property type="project" value="UniProtKB-UniRule"/>
</dbReference>
<dbReference type="PROSITE" id="PS50151">
    <property type="entry name" value="UVR"/>
    <property type="match status" value="1"/>
</dbReference>
<evidence type="ECO:0000256" key="11">
    <source>
        <dbReference type="ARBA" id="ARBA00029504"/>
    </source>
</evidence>
<evidence type="ECO:0000256" key="13">
    <source>
        <dbReference type="RuleBase" id="RU003587"/>
    </source>
</evidence>
<dbReference type="InterPro" id="IPR001650">
    <property type="entry name" value="Helicase_C-like"/>
</dbReference>
<dbReference type="AlphaFoldDB" id="A0A6L5YEY6"/>
<dbReference type="InterPro" id="IPR004807">
    <property type="entry name" value="UvrB"/>
</dbReference>
<dbReference type="InterPro" id="IPR041471">
    <property type="entry name" value="UvrB_inter"/>
</dbReference>
<dbReference type="PANTHER" id="PTHR24029">
    <property type="entry name" value="UVRABC SYSTEM PROTEIN B"/>
    <property type="match status" value="1"/>
</dbReference>
<evidence type="ECO:0000256" key="1">
    <source>
        <dbReference type="ARBA" id="ARBA00004496"/>
    </source>
</evidence>
<evidence type="ECO:0000256" key="12">
    <source>
        <dbReference type="HAMAP-Rule" id="MF_00204"/>
    </source>
</evidence>
<evidence type="ECO:0000259" key="17">
    <source>
        <dbReference type="PROSITE" id="PS51194"/>
    </source>
</evidence>
<keyword evidence="7 12" id="KW-0067">ATP-binding</keyword>
<dbReference type="SMART" id="SM00490">
    <property type="entry name" value="HELICc"/>
    <property type="match status" value="1"/>
</dbReference>
<dbReference type="InterPro" id="IPR001943">
    <property type="entry name" value="UVR_dom"/>
</dbReference>
<keyword evidence="4 12" id="KW-0547">Nucleotide-binding</keyword>
<dbReference type="NCBIfam" id="TIGR00631">
    <property type="entry name" value="uvrb"/>
    <property type="match status" value="1"/>
</dbReference>
<accession>A0A6L5YEY6</accession>
<keyword evidence="3 12" id="KW-0963">Cytoplasm</keyword>
<dbReference type="InterPro" id="IPR036876">
    <property type="entry name" value="UVR_dom_sf"/>
</dbReference>
<sequence>METEKFKLHAPWPPSGDQPQAIESLLEGLNHGEKCSTLLGVTGSGKTFTVANVVAKYNRPTLVLAHNKTLAAQLFSEFKRFFPENAVHYYVSYYDYYQPEAYIPSSDTFIEKDASINTQIERMRLATTKSLIERRDVIVVASVSCIYGMGKRENYEDAIVNFSVGERWNRRSFQEALMKAYYERNDFDLQPGKYRVRGDVLELYPVYSDATLRFSFFDDELESIEEVDPVSGHSIARKQHVSVFPAQHYVTSDGAIAESMDKIKRELELQVGRFKSEGKYLEAERLGSRTRYDMEMLAEAGYCSGIENYSRYLDGRAEGEQPGTLIDFFPPDFLMIVDESHITLPQVRGMFNGDRARKEVLVEHGFRLPSCLDNRPLKWHEFEHYMQRVVCCSATPGDWELAHSKRVVEQLIRPTGIADPEVEIRRATGQIDDLLAEIQKVRGAGGRCLVTTLTKKGAEELAGYMSTLRIKSEYIHSELNAFERAEEINRLRSGDIEVLIGVNLLREGIDMPEVTLVAILDADREGFLRSYRSLVQVMGRAARNVDSRVILYADEVTDSIREAVGESKRRREAQLKYNEEHHIVPQTIHKSIERMLPEVEFEAAPEAKNKRAQQHIEHMDNEALEKLMWEAVEKLQFEKAARIRDMIQAMEEGRTPQGGFGDEEGGTGLRAASGNRYKKRKRA</sequence>
<evidence type="ECO:0000313" key="19">
    <source>
        <dbReference type="Proteomes" id="UP000473699"/>
    </source>
</evidence>
<dbReference type="GO" id="GO:0009380">
    <property type="term" value="C:excinuclease repair complex"/>
    <property type="evidence" value="ECO:0007669"/>
    <property type="project" value="InterPro"/>
</dbReference>
<dbReference type="EMBL" id="VUNH01000009">
    <property type="protein sequence ID" value="MST56172.1"/>
    <property type="molecule type" value="Genomic_DNA"/>
</dbReference>
<dbReference type="GO" id="GO:0016887">
    <property type="term" value="F:ATP hydrolysis activity"/>
    <property type="evidence" value="ECO:0007669"/>
    <property type="project" value="InterPro"/>
</dbReference>
<keyword evidence="19" id="KW-1185">Reference proteome</keyword>
<keyword evidence="12 13" id="KW-0742">SOS response</keyword>
<dbReference type="InterPro" id="IPR014001">
    <property type="entry name" value="Helicase_ATP-bd"/>
</dbReference>
<dbReference type="InterPro" id="IPR006935">
    <property type="entry name" value="Helicase/UvrB_N"/>
</dbReference>
<evidence type="ECO:0000256" key="10">
    <source>
        <dbReference type="ARBA" id="ARBA00026033"/>
    </source>
</evidence>
<comment type="function">
    <text evidence="12">The UvrABC repair system catalyzes the recognition and processing of DNA lesions. A damage recognition complex composed of 2 UvrA and 2 UvrB subunits scans DNA for abnormalities. Upon binding of the UvrA(2)B(2) complex to a putative damaged site, the DNA wraps around one UvrB monomer. DNA wrap is dependent on ATP binding by UvrB and probably causes local melting of the DNA helix, facilitating insertion of UvrB beta-hairpin between the DNA strands. Then UvrB probes one DNA strand for the presence of a lesion. If a lesion is found the UvrA subunits dissociate and the UvrB-DNA preincision complex is formed. This complex is subsequently bound by UvrC and the second UvrB is released. If no lesion is found, the DNA wraps around the other UvrB subunit that will check the other stand for damage.</text>
</comment>
<dbReference type="Gene3D" id="4.10.860.10">
    <property type="entry name" value="UVR domain"/>
    <property type="match status" value="1"/>
</dbReference>
<dbReference type="HAMAP" id="MF_00204">
    <property type="entry name" value="UvrB"/>
    <property type="match status" value="1"/>
</dbReference>
<dbReference type="Pfam" id="PF17757">
    <property type="entry name" value="UvrB_inter"/>
    <property type="match status" value="1"/>
</dbReference>
<feature type="domain" description="Helicase C-terminal" evidence="17">
    <location>
        <begin position="430"/>
        <end position="592"/>
    </location>
</feature>
<keyword evidence="8 12" id="KW-0267">Excision nuclease</keyword>
<comment type="subunit">
    <text evidence="10 12 13">Forms a heterotetramer with UvrA during the search for lesions. Interacts with UvrC in an incision complex.</text>
</comment>
<evidence type="ECO:0000256" key="6">
    <source>
        <dbReference type="ARBA" id="ARBA00022769"/>
    </source>
</evidence>
<evidence type="ECO:0000256" key="2">
    <source>
        <dbReference type="ARBA" id="ARBA00008533"/>
    </source>
</evidence>
<evidence type="ECO:0000256" key="3">
    <source>
        <dbReference type="ARBA" id="ARBA00022490"/>
    </source>
</evidence>
<dbReference type="PROSITE" id="PS51192">
    <property type="entry name" value="HELICASE_ATP_BIND_1"/>
    <property type="match status" value="1"/>
</dbReference>
<dbReference type="GO" id="GO:0005524">
    <property type="term" value="F:ATP binding"/>
    <property type="evidence" value="ECO:0007669"/>
    <property type="project" value="UniProtKB-UniRule"/>
</dbReference>
<dbReference type="Pfam" id="PF02151">
    <property type="entry name" value="UVR"/>
    <property type="match status" value="1"/>
</dbReference>
<feature type="domain" description="UVR" evidence="15">
    <location>
        <begin position="618"/>
        <end position="653"/>
    </location>
</feature>
<evidence type="ECO:0000259" key="15">
    <source>
        <dbReference type="PROSITE" id="PS50151"/>
    </source>
</evidence>
<dbReference type="NCBIfam" id="NF003673">
    <property type="entry name" value="PRK05298.1"/>
    <property type="match status" value="1"/>
</dbReference>
<feature type="region of interest" description="Disordered" evidence="14">
    <location>
        <begin position="650"/>
        <end position="683"/>
    </location>
</feature>
<dbReference type="InterPro" id="IPR027417">
    <property type="entry name" value="P-loop_NTPase"/>
</dbReference>
<dbReference type="GO" id="GO:0003677">
    <property type="term" value="F:DNA binding"/>
    <property type="evidence" value="ECO:0007669"/>
    <property type="project" value="UniProtKB-UniRule"/>
</dbReference>
<evidence type="ECO:0000256" key="14">
    <source>
        <dbReference type="SAM" id="MobiDB-lite"/>
    </source>
</evidence>
<reference evidence="18 19" key="1">
    <citation type="submission" date="2019-08" db="EMBL/GenBank/DDBJ databases">
        <title>In-depth cultivation of the pig gut microbiome towards novel bacterial diversity and tailored functional studies.</title>
        <authorList>
            <person name="Wylensek D."/>
            <person name="Hitch T.C.A."/>
            <person name="Clavel T."/>
        </authorList>
    </citation>
    <scope>NUCLEOTIDE SEQUENCE [LARGE SCALE GENOMIC DNA]</scope>
    <source>
        <strain evidence="18 19">SM-530-WT-4B</strain>
    </source>
</reference>
<organism evidence="18 19">
    <name type="scientific">Pyramidobacter porci</name>
    <dbReference type="NCBI Taxonomy" id="2605789"/>
    <lineage>
        <taxon>Bacteria</taxon>
        <taxon>Thermotogati</taxon>
        <taxon>Synergistota</taxon>
        <taxon>Synergistia</taxon>
        <taxon>Synergistales</taxon>
        <taxon>Dethiosulfovibrionaceae</taxon>
        <taxon>Pyramidobacter</taxon>
    </lineage>
</organism>
<evidence type="ECO:0000256" key="8">
    <source>
        <dbReference type="ARBA" id="ARBA00022881"/>
    </source>
</evidence>
<evidence type="ECO:0000256" key="9">
    <source>
        <dbReference type="ARBA" id="ARBA00023204"/>
    </source>
</evidence>
<evidence type="ECO:0000313" key="18">
    <source>
        <dbReference type="EMBL" id="MST56172.1"/>
    </source>
</evidence>
<dbReference type="CDD" id="cd17916">
    <property type="entry name" value="DEXHc_UvrB"/>
    <property type="match status" value="1"/>
</dbReference>
<dbReference type="GO" id="GO:0006289">
    <property type="term" value="P:nucleotide-excision repair"/>
    <property type="evidence" value="ECO:0007669"/>
    <property type="project" value="UniProtKB-UniRule"/>
</dbReference>
<keyword evidence="5 12" id="KW-0227">DNA damage</keyword>
<evidence type="ECO:0000256" key="5">
    <source>
        <dbReference type="ARBA" id="ARBA00022763"/>
    </source>
</evidence>
<keyword evidence="9 12" id="KW-0234">DNA repair</keyword>
<feature type="short sequence motif" description="Beta-hairpin" evidence="12">
    <location>
        <begin position="93"/>
        <end position="116"/>
    </location>
</feature>
<dbReference type="SUPFAM" id="SSF52540">
    <property type="entry name" value="P-loop containing nucleoside triphosphate hydrolases"/>
    <property type="match status" value="2"/>
</dbReference>
<dbReference type="InterPro" id="IPR024759">
    <property type="entry name" value="UvrB_YAD/RRR_dom"/>
</dbReference>
<dbReference type="SUPFAM" id="SSF46600">
    <property type="entry name" value="C-terminal UvrC-binding domain of UvrB"/>
    <property type="match status" value="1"/>
</dbReference>
<dbReference type="GO" id="GO:0009381">
    <property type="term" value="F:excinuclease ABC activity"/>
    <property type="evidence" value="ECO:0007669"/>
    <property type="project" value="UniProtKB-UniRule"/>
</dbReference>
<dbReference type="Pfam" id="PF12344">
    <property type="entry name" value="UvrB"/>
    <property type="match status" value="1"/>
</dbReference>
<dbReference type="GO" id="GO:0005737">
    <property type="term" value="C:cytoplasm"/>
    <property type="evidence" value="ECO:0007669"/>
    <property type="project" value="UniProtKB-SubCell"/>
</dbReference>
<dbReference type="PROSITE" id="PS51194">
    <property type="entry name" value="HELICASE_CTER"/>
    <property type="match status" value="1"/>
</dbReference>
<proteinExistence type="inferred from homology"/>
<dbReference type="SMART" id="SM00487">
    <property type="entry name" value="DEXDc"/>
    <property type="match status" value="1"/>
</dbReference>
<name>A0A6L5YEY6_9BACT</name>